<dbReference type="Pfam" id="PF11538">
    <property type="entry name" value="Snurportin1"/>
    <property type="match status" value="1"/>
</dbReference>
<keyword evidence="8" id="KW-0694">RNA-binding</keyword>
<evidence type="ECO:0000256" key="8">
    <source>
        <dbReference type="ARBA" id="ARBA00022884"/>
    </source>
</evidence>
<protein>
    <recommendedName>
        <fullName evidence="5">Snurportin-1</fullName>
    </recommendedName>
    <alternativeName>
        <fullName evidence="10">RNA U transporter 1</fullName>
    </alternativeName>
</protein>
<dbReference type="InterPro" id="IPR002652">
    <property type="entry name" value="Importin-a_IBB"/>
</dbReference>
<dbReference type="GO" id="GO:0005737">
    <property type="term" value="C:cytoplasm"/>
    <property type="evidence" value="ECO:0007669"/>
    <property type="project" value="UniProtKB-SubCell"/>
</dbReference>
<proteinExistence type="inferred from homology"/>
<dbReference type="GO" id="GO:0003723">
    <property type="term" value="F:RNA binding"/>
    <property type="evidence" value="ECO:0007669"/>
    <property type="project" value="UniProtKB-KW"/>
</dbReference>
<evidence type="ECO:0000256" key="2">
    <source>
        <dbReference type="ARBA" id="ARBA00004123"/>
    </source>
</evidence>
<dbReference type="EMBL" id="UYJE01006751">
    <property type="protein sequence ID" value="VDI48645.1"/>
    <property type="molecule type" value="Genomic_DNA"/>
</dbReference>
<keyword evidence="6 11" id="KW-0813">Transport</keyword>
<comment type="caution">
    <text evidence="14">The sequence shown here is derived from an EMBL/GenBank/DDBJ whole genome shotgun (WGS) entry which is preliminary data.</text>
</comment>
<evidence type="ECO:0000256" key="5">
    <source>
        <dbReference type="ARBA" id="ARBA00016034"/>
    </source>
</evidence>
<feature type="compositionally biased region" description="Low complexity" evidence="12">
    <location>
        <begin position="383"/>
        <end position="393"/>
    </location>
</feature>
<comment type="similarity">
    <text evidence="4">Belongs to the snurportin family.</text>
</comment>
<feature type="compositionally biased region" description="Basic residues" evidence="12">
    <location>
        <begin position="373"/>
        <end position="382"/>
    </location>
</feature>
<dbReference type="InterPro" id="IPR047857">
    <property type="entry name" value="Snurportin1_C"/>
</dbReference>
<evidence type="ECO:0000256" key="11">
    <source>
        <dbReference type="PROSITE-ProRule" id="PRU00561"/>
    </source>
</evidence>
<evidence type="ECO:0000256" key="4">
    <source>
        <dbReference type="ARBA" id="ARBA00007540"/>
    </source>
</evidence>
<evidence type="ECO:0000256" key="1">
    <source>
        <dbReference type="ARBA" id="ARBA00003975"/>
    </source>
</evidence>
<evidence type="ECO:0000256" key="9">
    <source>
        <dbReference type="ARBA" id="ARBA00023242"/>
    </source>
</evidence>
<feature type="region of interest" description="Disordered" evidence="12">
    <location>
        <begin position="696"/>
        <end position="716"/>
    </location>
</feature>
<name>A0A8B6FEU1_MYTGA</name>
<dbReference type="AlphaFoldDB" id="A0A8B6FEU1"/>
<feature type="region of interest" description="Disordered" evidence="12">
    <location>
        <begin position="348"/>
        <end position="395"/>
    </location>
</feature>
<dbReference type="Proteomes" id="UP000596742">
    <property type="component" value="Unassembled WGS sequence"/>
</dbReference>
<evidence type="ECO:0000259" key="13">
    <source>
        <dbReference type="PROSITE" id="PS51214"/>
    </source>
</evidence>
<organism evidence="14 15">
    <name type="scientific">Mytilus galloprovincialis</name>
    <name type="common">Mediterranean mussel</name>
    <dbReference type="NCBI Taxonomy" id="29158"/>
    <lineage>
        <taxon>Eukaryota</taxon>
        <taxon>Metazoa</taxon>
        <taxon>Spiralia</taxon>
        <taxon>Lophotrochozoa</taxon>
        <taxon>Mollusca</taxon>
        <taxon>Bivalvia</taxon>
        <taxon>Autobranchia</taxon>
        <taxon>Pteriomorphia</taxon>
        <taxon>Mytilida</taxon>
        <taxon>Mytiloidea</taxon>
        <taxon>Mytilidae</taxon>
        <taxon>Mytilinae</taxon>
        <taxon>Mytilus</taxon>
    </lineage>
</organism>
<evidence type="ECO:0000313" key="14">
    <source>
        <dbReference type="EMBL" id="VDI48645.1"/>
    </source>
</evidence>
<gene>
    <name evidence="14" type="ORF">MGAL_10B043378</name>
</gene>
<evidence type="ECO:0000313" key="15">
    <source>
        <dbReference type="Proteomes" id="UP000596742"/>
    </source>
</evidence>
<dbReference type="GO" id="GO:0061608">
    <property type="term" value="F:nuclear import signal receptor activity"/>
    <property type="evidence" value="ECO:0007669"/>
    <property type="project" value="InterPro"/>
</dbReference>
<evidence type="ECO:0000256" key="12">
    <source>
        <dbReference type="SAM" id="MobiDB-lite"/>
    </source>
</evidence>
<feature type="domain" description="IBB" evidence="13">
    <location>
        <begin position="36"/>
        <end position="97"/>
    </location>
</feature>
<dbReference type="PROSITE" id="PS51214">
    <property type="entry name" value="IBB"/>
    <property type="match status" value="1"/>
</dbReference>
<evidence type="ECO:0000256" key="3">
    <source>
        <dbReference type="ARBA" id="ARBA00004496"/>
    </source>
</evidence>
<keyword evidence="15" id="KW-1185">Reference proteome</keyword>
<dbReference type="PANTHER" id="PTHR13403:SF6">
    <property type="entry name" value="SNURPORTIN-1"/>
    <property type="match status" value="1"/>
</dbReference>
<keyword evidence="7" id="KW-0963">Cytoplasm</keyword>
<dbReference type="OrthoDB" id="10003593at2759"/>
<dbReference type="GO" id="GO:0006606">
    <property type="term" value="P:protein import into nucleus"/>
    <property type="evidence" value="ECO:0007669"/>
    <property type="project" value="InterPro"/>
</dbReference>
<comment type="function">
    <text evidence="1">Functions as an U snRNP-specific nuclear import adapter. Involved in the trimethylguanosine (m3G)-cap-dependent nuclear import of U snRNPs. Binds specifically to the terminal m3G-cap U snRNAs.</text>
</comment>
<reference evidence="14" key="1">
    <citation type="submission" date="2018-11" db="EMBL/GenBank/DDBJ databases">
        <authorList>
            <person name="Alioto T."/>
            <person name="Alioto T."/>
        </authorList>
    </citation>
    <scope>NUCLEOTIDE SEQUENCE</scope>
</reference>
<feature type="compositionally biased region" description="Basic and acidic residues" evidence="12">
    <location>
        <begin position="348"/>
        <end position="372"/>
    </location>
</feature>
<dbReference type="Gene3D" id="3.30.470.30">
    <property type="entry name" value="DNA ligase/mRNA capping enzyme"/>
    <property type="match status" value="2"/>
</dbReference>
<dbReference type="Pfam" id="PF21974">
    <property type="entry name" value="SPN1_m3Gcap_bd"/>
    <property type="match status" value="2"/>
</dbReference>
<dbReference type="InterPro" id="IPR024721">
    <property type="entry name" value="Snurportin-1_N"/>
</dbReference>
<evidence type="ECO:0000256" key="6">
    <source>
        <dbReference type="ARBA" id="ARBA00022448"/>
    </source>
</evidence>
<dbReference type="GO" id="GO:0061015">
    <property type="term" value="P:snRNA import into nucleus"/>
    <property type="evidence" value="ECO:0007669"/>
    <property type="project" value="InterPro"/>
</dbReference>
<evidence type="ECO:0000256" key="7">
    <source>
        <dbReference type="ARBA" id="ARBA00022490"/>
    </source>
</evidence>
<sequence length="867" mass="99585">MTSRVDSNYLSGAKETYFLVFEFDSMDELTAKLACDFSVSSDPNSTAAVHPRFSQYKSRNRIDQETRRNRILEEQKKHRFDYLSHVRNLSEGQWDNADAESVDSQESMDIQVTEENVNIRRPGKYYRNQLMYSEWLVEVPDDFMENYLTVVCPVGKRCLVIASRGKTTAYAKSGYQVAQFRSHFPGGNKSTFKDNAILDCIFNEAEGIYYILDIMCWKNHPIYDSETEFRFFWLNSKMSETSEVMTKSEGNPYRFLPLSNCPPSKEAIGAAVAGAAFEVDGLLFYHKRTHYTFGSTPLVVWLKPYMLPEILGMTVPEKLAAQKPDNYTTYAAHMEQVAIDKGKKEAEIKAKKEARQKEFKEKGEKMETTGEKGKKKKGRRNNRQQQQHQNQGYDYGGYGYGNQDYYGQQDNYYDDQYGNKKEDEMELMQSEWMTALPEKFETDWFMIACPTGKRQMVMSGMGTTCSQNKMGMVMDEFRSLFPGGNPSNSRGSCILDCIYNKSENTFYIIDVMYWKDQSLLDCEADFRYFWLKQRLNDERLWLDKVSKLNEHNFVMVNDVPCTKKAIEQEMNTVTYQIDGLLFYKRSSPYINGVTSDCLWLKPHMLLDLMDEDIKIPEFQLSRRPELFKFEEHLEKVKKEKEQGKNKSKPRWAKKPKANISQLVDEISQLYIEKRGGNIPEGVVYNQPQPGQEFKLGAIGTGRGRGRGKKPIISPARFNPDQFQRPGNYVGAEDYQYDGETFAHLGGYRDPNTDLGVLDMPRGEEVAHLGAFRGYDECPDLYNYQGYDYTWGDHSGMGLGLGMDMGVGMGMGMGLQQTRKKGMGRGMLGLGVSMGVPQYNMWGYSTDNKKTRGKGRGGLLSDYKKTNK</sequence>
<dbReference type="PANTHER" id="PTHR13403">
    <property type="entry name" value="SNURPORTIN1 RNUT1 PROTEIN RNA, U TRANSPORTER 1"/>
    <property type="match status" value="1"/>
</dbReference>
<dbReference type="SUPFAM" id="SSF56091">
    <property type="entry name" value="DNA ligase/mRNA capping enzyme, catalytic domain"/>
    <property type="match status" value="2"/>
</dbReference>
<evidence type="ECO:0000256" key="10">
    <source>
        <dbReference type="ARBA" id="ARBA00031454"/>
    </source>
</evidence>
<comment type="subcellular location">
    <subcellularLocation>
        <location evidence="3">Cytoplasm</location>
    </subcellularLocation>
    <subcellularLocation>
        <location evidence="2">Nucleus</location>
    </subcellularLocation>
</comment>
<dbReference type="GO" id="GO:0005634">
    <property type="term" value="C:nucleus"/>
    <property type="evidence" value="ECO:0007669"/>
    <property type="project" value="UniProtKB-SubCell"/>
</dbReference>
<dbReference type="InterPro" id="IPR017336">
    <property type="entry name" value="Snurportin-1"/>
</dbReference>
<accession>A0A8B6FEU1</accession>
<dbReference type="CDD" id="cd09232">
    <property type="entry name" value="Snurportin-1_C"/>
    <property type="match status" value="2"/>
</dbReference>
<keyword evidence="9" id="KW-0539">Nucleus</keyword>